<dbReference type="GO" id="GO:0015074">
    <property type="term" value="P:DNA integration"/>
    <property type="evidence" value="ECO:0007669"/>
    <property type="project" value="UniProtKB-KW"/>
</dbReference>
<proteinExistence type="inferred from homology"/>
<dbReference type="Pfam" id="PF02899">
    <property type="entry name" value="Phage_int_SAM_1"/>
    <property type="match status" value="1"/>
</dbReference>
<evidence type="ECO:0000256" key="1">
    <source>
        <dbReference type="ARBA" id="ARBA00003283"/>
    </source>
</evidence>
<evidence type="ECO:0000313" key="10">
    <source>
        <dbReference type="Proteomes" id="UP000324896"/>
    </source>
</evidence>
<dbReference type="CDD" id="cd00397">
    <property type="entry name" value="DNA_BRE_C"/>
    <property type="match status" value="1"/>
</dbReference>
<evidence type="ECO:0000256" key="3">
    <source>
        <dbReference type="ARBA" id="ARBA00022908"/>
    </source>
</evidence>
<dbReference type="Proteomes" id="UP000324896">
    <property type="component" value="Unassembled WGS sequence"/>
</dbReference>
<dbReference type="Gene3D" id="1.10.443.10">
    <property type="entry name" value="Intergrase catalytic core"/>
    <property type="match status" value="1"/>
</dbReference>
<dbReference type="InterPro" id="IPR004107">
    <property type="entry name" value="Integrase_SAM-like_N"/>
</dbReference>
<sequence length="291" mass="33579">MEKVLEDFKQWLRLDGKSKKTIENYSLDIGQFLSWITERNINLGEISREHILNYKVEIMNSGLAVVTVNKKINSLRSFNDFLIEKEINLERVIKPGKDRIKIAGGSENNVDVYSNEELEKILSAVDEEEVTLRNKLIVYLLLYTGVRVSELVNIRIPDFDLLTGELKIIGKGNKYREIPLNQKLKKVLKSYLNKERKENKHAEDSQYLLLTERSPKMHRDTVNYVLRKIGKDLDFKLNPHKFRHTTFTLLLAKGVDITTISALAGHNSIETTNKYYLNTSKEEKAAAVSLL</sequence>
<dbReference type="InterPro" id="IPR050090">
    <property type="entry name" value="Tyrosine_recombinase_XerCD"/>
</dbReference>
<dbReference type="AlphaFoldDB" id="A0A1G6QGL8"/>
<evidence type="ECO:0000256" key="5">
    <source>
        <dbReference type="ARBA" id="ARBA00023172"/>
    </source>
</evidence>
<dbReference type="InterPro" id="IPR013762">
    <property type="entry name" value="Integrase-like_cat_sf"/>
</dbReference>
<dbReference type="PANTHER" id="PTHR30349">
    <property type="entry name" value="PHAGE INTEGRASE-RELATED"/>
    <property type="match status" value="1"/>
</dbReference>
<organism evidence="9 10">
    <name type="scientific">Halanaerobium congolense</name>
    <dbReference type="NCBI Taxonomy" id="54121"/>
    <lineage>
        <taxon>Bacteria</taxon>
        <taxon>Bacillati</taxon>
        <taxon>Bacillota</taxon>
        <taxon>Clostridia</taxon>
        <taxon>Halanaerobiales</taxon>
        <taxon>Halanaerobiaceae</taxon>
        <taxon>Halanaerobium</taxon>
    </lineage>
</organism>
<keyword evidence="4 6" id="KW-0238">DNA-binding</keyword>
<keyword evidence="3" id="KW-0229">DNA integration</keyword>
<evidence type="ECO:0000313" key="9">
    <source>
        <dbReference type="EMBL" id="SDC91620.1"/>
    </source>
</evidence>
<dbReference type="SUPFAM" id="SSF56349">
    <property type="entry name" value="DNA breaking-rejoining enzymes"/>
    <property type="match status" value="1"/>
</dbReference>
<dbReference type="GO" id="GO:0003677">
    <property type="term" value="F:DNA binding"/>
    <property type="evidence" value="ECO:0007669"/>
    <property type="project" value="UniProtKB-UniRule"/>
</dbReference>
<dbReference type="PANTHER" id="PTHR30349:SF41">
    <property type="entry name" value="INTEGRASE_RECOMBINASE PROTEIN MJ0367-RELATED"/>
    <property type="match status" value="1"/>
</dbReference>
<dbReference type="PROSITE" id="PS51898">
    <property type="entry name" value="TYR_RECOMBINASE"/>
    <property type="match status" value="1"/>
</dbReference>
<dbReference type="EMBL" id="FMYT01000018">
    <property type="protein sequence ID" value="SDC91620.1"/>
    <property type="molecule type" value="Genomic_DNA"/>
</dbReference>
<evidence type="ECO:0000259" key="8">
    <source>
        <dbReference type="PROSITE" id="PS51900"/>
    </source>
</evidence>
<evidence type="ECO:0000256" key="2">
    <source>
        <dbReference type="ARBA" id="ARBA00008857"/>
    </source>
</evidence>
<dbReference type="InterPro" id="IPR044068">
    <property type="entry name" value="CB"/>
</dbReference>
<reference evidence="9 10" key="1">
    <citation type="submission" date="2016-10" db="EMBL/GenBank/DDBJ databases">
        <authorList>
            <person name="Varghese N."/>
            <person name="Submissions S."/>
        </authorList>
    </citation>
    <scope>NUCLEOTIDE SEQUENCE [LARGE SCALE GENOMIC DNA]</scope>
    <source>
        <strain evidence="9 10">WG10</strain>
    </source>
</reference>
<dbReference type="PROSITE" id="PS51900">
    <property type="entry name" value="CB"/>
    <property type="match status" value="1"/>
</dbReference>
<evidence type="ECO:0000256" key="4">
    <source>
        <dbReference type="ARBA" id="ARBA00023125"/>
    </source>
</evidence>
<feature type="domain" description="Tyr recombinase" evidence="7">
    <location>
        <begin position="108"/>
        <end position="289"/>
    </location>
</feature>
<dbReference type="InterPro" id="IPR002104">
    <property type="entry name" value="Integrase_catalytic"/>
</dbReference>
<dbReference type="InterPro" id="IPR010998">
    <property type="entry name" value="Integrase_recombinase_N"/>
</dbReference>
<protein>
    <submittedName>
        <fullName evidence="9">Integrase/recombinase XerD</fullName>
    </submittedName>
</protein>
<comment type="similarity">
    <text evidence="2">Belongs to the 'phage' integrase family.</text>
</comment>
<comment type="function">
    <text evidence="1">Site-specific tyrosine recombinase, which acts by catalyzing the cutting and rejoining of the recombining DNA molecules.</text>
</comment>
<accession>A0A1G6QGL8</accession>
<evidence type="ECO:0000256" key="6">
    <source>
        <dbReference type="PROSITE-ProRule" id="PRU01248"/>
    </source>
</evidence>
<dbReference type="Pfam" id="PF00589">
    <property type="entry name" value="Phage_integrase"/>
    <property type="match status" value="1"/>
</dbReference>
<name>A0A1G6QGL8_9FIRM</name>
<dbReference type="Gene3D" id="1.10.150.130">
    <property type="match status" value="1"/>
</dbReference>
<keyword evidence="5" id="KW-0233">DNA recombination</keyword>
<dbReference type="InterPro" id="IPR011010">
    <property type="entry name" value="DNA_brk_join_enz"/>
</dbReference>
<evidence type="ECO:0000259" key="7">
    <source>
        <dbReference type="PROSITE" id="PS51898"/>
    </source>
</evidence>
<dbReference type="GO" id="GO:0006310">
    <property type="term" value="P:DNA recombination"/>
    <property type="evidence" value="ECO:0007669"/>
    <property type="project" value="UniProtKB-KW"/>
</dbReference>
<feature type="domain" description="Core-binding (CB)" evidence="8">
    <location>
        <begin position="1"/>
        <end position="83"/>
    </location>
</feature>
<gene>
    <name evidence="9" type="ORF">SAMN04488597_11822</name>
</gene>